<gene>
    <name evidence="1" type="ORF">CEXT_690651</name>
</gene>
<accession>A0AAV4SZI8</accession>
<dbReference type="EMBL" id="BPLR01010305">
    <property type="protein sequence ID" value="GIY38454.1"/>
    <property type="molecule type" value="Genomic_DNA"/>
</dbReference>
<evidence type="ECO:0000313" key="1">
    <source>
        <dbReference type="EMBL" id="GIY38454.1"/>
    </source>
</evidence>
<comment type="caution">
    <text evidence="1">The sequence shown here is derived from an EMBL/GenBank/DDBJ whole genome shotgun (WGS) entry which is preliminary data.</text>
</comment>
<organism evidence="1 2">
    <name type="scientific">Caerostris extrusa</name>
    <name type="common">Bark spider</name>
    <name type="synonym">Caerostris bankana</name>
    <dbReference type="NCBI Taxonomy" id="172846"/>
    <lineage>
        <taxon>Eukaryota</taxon>
        <taxon>Metazoa</taxon>
        <taxon>Ecdysozoa</taxon>
        <taxon>Arthropoda</taxon>
        <taxon>Chelicerata</taxon>
        <taxon>Arachnida</taxon>
        <taxon>Araneae</taxon>
        <taxon>Araneomorphae</taxon>
        <taxon>Entelegynae</taxon>
        <taxon>Araneoidea</taxon>
        <taxon>Araneidae</taxon>
        <taxon>Caerostris</taxon>
    </lineage>
</organism>
<dbReference type="Proteomes" id="UP001054945">
    <property type="component" value="Unassembled WGS sequence"/>
</dbReference>
<protein>
    <submittedName>
        <fullName evidence="1">Uncharacterized protein</fullName>
    </submittedName>
</protein>
<proteinExistence type="predicted"/>
<dbReference type="AlphaFoldDB" id="A0AAV4SZI8"/>
<reference evidence="1 2" key="1">
    <citation type="submission" date="2021-06" db="EMBL/GenBank/DDBJ databases">
        <title>Caerostris extrusa draft genome.</title>
        <authorList>
            <person name="Kono N."/>
            <person name="Arakawa K."/>
        </authorList>
    </citation>
    <scope>NUCLEOTIDE SEQUENCE [LARGE SCALE GENOMIC DNA]</scope>
</reference>
<name>A0AAV4SZI8_CAEEX</name>
<sequence>MDHFNNHPGAHKTVVFMMQSRARNLKLEKELLYRQVCSVVRGPRPKGFWLNSEMSSRPTHDSSSLALRLVMNLPHPCSGQYESQGHLDESEIPRTPHMESLTLGANDKSHLIDCFTSANIQHYLAIRVKDHIAVFLDIEDTSIRISLACIVCPPPDTGNNHDFSLFMEAKTEFNVLVLK</sequence>
<evidence type="ECO:0000313" key="2">
    <source>
        <dbReference type="Proteomes" id="UP001054945"/>
    </source>
</evidence>
<keyword evidence="2" id="KW-1185">Reference proteome</keyword>